<organism evidence="13 14">
    <name type="scientific">Nitrosomonas ureae</name>
    <dbReference type="NCBI Taxonomy" id="44577"/>
    <lineage>
        <taxon>Bacteria</taxon>
        <taxon>Pseudomonadati</taxon>
        <taxon>Pseudomonadota</taxon>
        <taxon>Betaproteobacteria</taxon>
        <taxon>Nitrosomonadales</taxon>
        <taxon>Nitrosomonadaceae</taxon>
        <taxon>Nitrosomonas</taxon>
    </lineage>
</organism>
<evidence type="ECO:0000256" key="6">
    <source>
        <dbReference type="ARBA" id="ARBA00022827"/>
    </source>
</evidence>
<dbReference type="InterPro" id="IPR029041">
    <property type="entry name" value="FAD-linked_oxidoreductase-like"/>
</dbReference>
<dbReference type="SUPFAM" id="SSF51730">
    <property type="entry name" value="FAD-linked oxidoreductase"/>
    <property type="match status" value="1"/>
</dbReference>
<dbReference type="GO" id="GO:0005829">
    <property type="term" value="C:cytosol"/>
    <property type="evidence" value="ECO:0007669"/>
    <property type="project" value="InterPro"/>
</dbReference>
<keyword evidence="8" id="KW-0520">NAD</keyword>
<dbReference type="STRING" id="44577.ATY38_12900"/>
<evidence type="ECO:0000256" key="2">
    <source>
        <dbReference type="ARBA" id="ARBA00004777"/>
    </source>
</evidence>
<dbReference type="OrthoDB" id="9812555at2"/>
<dbReference type="EC" id="1.5.1.54" evidence="12"/>
<evidence type="ECO:0000256" key="9">
    <source>
        <dbReference type="ARBA" id="ARBA00023167"/>
    </source>
</evidence>
<keyword evidence="4" id="KW-0028">Amino-acid biosynthesis</keyword>
<evidence type="ECO:0000256" key="3">
    <source>
        <dbReference type="ARBA" id="ARBA00006743"/>
    </source>
</evidence>
<evidence type="ECO:0000313" key="13">
    <source>
        <dbReference type="EMBL" id="SEQ15520.1"/>
    </source>
</evidence>
<dbReference type="EMBL" id="FOFX01000024">
    <property type="protein sequence ID" value="SEQ15520.1"/>
    <property type="molecule type" value="Genomic_DNA"/>
</dbReference>
<evidence type="ECO:0000256" key="1">
    <source>
        <dbReference type="ARBA" id="ARBA00001974"/>
    </source>
</evidence>
<dbReference type="GO" id="GO:0071949">
    <property type="term" value="F:FAD binding"/>
    <property type="evidence" value="ECO:0007669"/>
    <property type="project" value="TreeGrafter"/>
</dbReference>
<dbReference type="NCBIfam" id="TIGR00676">
    <property type="entry name" value="fadh2"/>
    <property type="match status" value="1"/>
</dbReference>
<dbReference type="Proteomes" id="UP000181998">
    <property type="component" value="Unassembled WGS sequence"/>
</dbReference>
<dbReference type="GO" id="GO:0035999">
    <property type="term" value="P:tetrahydrofolate interconversion"/>
    <property type="evidence" value="ECO:0007669"/>
    <property type="project" value="UniProtKB-UniPathway"/>
</dbReference>
<evidence type="ECO:0000256" key="5">
    <source>
        <dbReference type="ARBA" id="ARBA00022630"/>
    </source>
</evidence>
<comment type="similarity">
    <text evidence="3 12">Belongs to the methylenetetrahydrofolate reductase family.</text>
</comment>
<dbReference type="PANTHER" id="PTHR45754">
    <property type="entry name" value="METHYLENETETRAHYDROFOLATE REDUCTASE"/>
    <property type="match status" value="1"/>
</dbReference>
<keyword evidence="9" id="KW-0486">Methionine biosynthesis</keyword>
<dbReference type="InterPro" id="IPR004620">
    <property type="entry name" value="MTHF_reductase_bac"/>
</dbReference>
<reference evidence="13 14" key="1">
    <citation type="submission" date="2016-10" db="EMBL/GenBank/DDBJ databases">
        <authorList>
            <person name="de Groot N.N."/>
        </authorList>
    </citation>
    <scope>NUCLEOTIDE SEQUENCE [LARGE SCALE GENOMIC DNA]</scope>
    <source>
        <strain evidence="13 14">Nm9</strain>
    </source>
</reference>
<dbReference type="GO" id="GO:0009086">
    <property type="term" value="P:methionine biosynthetic process"/>
    <property type="evidence" value="ECO:0007669"/>
    <property type="project" value="UniProtKB-KW"/>
</dbReference>
<dbReference type="CDD" id="cd00537">
    <property type="entry name" value="MTHFR"/>
    <property type="match status" value="1"/>
</dbReference>
<evidence type="ECO:0000313" key="14">
    <source>
        <dbReference type="Proteomes" id="UP000181998"/>
    </source>
</evidence>
<evidence type="ECO:0000256" key="4">
    <source>
        <dbReference type="ARBA" id="ARBA00022605"/>
    </source>
</evidence>
<dbReference type="UniPathway" id="UPA00193"/>
<evidence type="ECO:0000256" key="10">
    <source>
        <dbReference type="ARBA" id="ARBA00034478"/>
    </source>
</evidence>
<dbReference type="Gene3D" id="3.20.20.220">
    <property type="match status" value="1"/>
</dbReference>
<dbReference type="RefSeq" id="WP_074721086.1">
    <property type="nucleotide sequence ID" value="NZ_FOFX01000024.1"/>
</dbReference>
<protein>
    <recommendedName>
        <fullName evidence="12">Methylenetetrahydrofolate reductase</fullName>
        <ecNumber evidence="12">1.5.1.54</ecNumber>
    </recommendedName>
</protein>
<comment type="cofactor">
    <cofactor evidence="1 12">
        <name>FAD</name>
        <dbReference type="ChEBI" id="CHEBI:57692"/>
    </cofactor>
</comment>
<accession>A0A1H9DPR9</accession>
<evidence type="ECO:0000256" key="7">
    <source>
        <dbReference type="ARBA" id="ARBA00023002"/>
    </source>
</evidence>
<gene>
    <name evidence="13" type="ORF">SAMN05421510_102411</name>
</gene>
<keyword evidence="6 12" id="KW-0274">FAD</keyword>
<evidence type="ECO:0000256" key="12">
    <source>
        <dbReference type="RuleBase" id="RU003862"/>
    </source>
</evidence>
<evidence type="ECO:0000256" key="8">
    <source>
        <dbReference type="ARBA" id="ARBA00023027"/>
    </source>
</evidence>
<dbReference type="Pfam" id="PF02219">
    <property type="entry name" value="MTHFR"/>
    <property type="match status" value="1"/>
</dbReference>
<keyword evidence="7 12" id="KW-0560">Oxidoreductase</keyword>
<evidence type="ECO:0000256" key="11">
    <source>
        <dbReference type="ARBA" id="ARBA00048628"/>
    </source>
</evidence>
<keyword evidence="5 12" id="KW-0285">Flavoprotein</keyword>
<dbReference type="AlphaFoldDB" id="A0A1H9DPR9"/>
<proteinExistence type="inferred from homology"/>
<dbReference type="PANTHER" id="PTHR45754:SF3">
    <property type="entry name" value="METHYLENETETRAHYDROFOLATE REDUCTASE (NADPH)"/>
    <property type="match status" value="1"/>
</dbReference>
<comment type="catalytic activity">
    <reaction evidence="11">
        <text>(6S)-5-methyl-5,6,7,8-tetrahydrofolate + NAD(+) = (6R)-5,10-methylene-5,6,7,8-tetrahydrofolate + NADH + H(+)</text>
        <dbReference type="Rhea" id="RHEA:19821"/>
        <dbReference type="ChEBI" id="CHEBI:15378"/>
        <dbReference type="ChEBI" id="CHEBI:15636"/>
        <dbReference type="ChEBI" id="CHEBI:18608"/>
        <dbReference type="ChEBI" id="CHEBI:57540"/>
        <dbReference type="ChEBI" id="CHEBI:57945"/>
        <dbReference type="EC" id="1.5.1.54"/>
    </reaction>
    <physiologicalReaction direction="right-to-left" evidence="11">
        <dbReference type="Rhea" id="RHEA:19823"/>
    </physiologicalReaction>
</comment>
<comment type="pathway">
    <text evidence="10">Amino-acid biosynthesis; L-methionine biosynthesis via de novo pathway.</text>
</comment>
<name>A0A1H9DPR9_9PROT</name>
<dbReference type="GO" id="GO:0106312">
    <property type="term" value="F:methylenetetrahydrofolate reductase (NADH) activity"/>
    <property type="evidence" value="ECO:0007669"/>
    <property type="project" value="UniProtKB-EC"/>
</dbReference>
<dbReference type="InterPro" id="IPR003171">
    <property type="entry name" value="Mehydrof_redctse-like"/>
</dbReference>
<sequence>MDSQKKFSPTFSFELFPPQTPQGIEKLRLTRQQLAQFNPKFFSVTFGAGGSTRERTFETVLEIQSEKHVVAPHLSCIGSTQENIRIILEKYYEIGIRRIVALRGDLPSGMAQAGEFRYASELVAFIRKEFGSSFHIEVAAYPEYHPQARSAQADFENFKRKIETGANSAITQYFYNTEAYFHFVDSCESAGLSIPIVPGIMPINKFSQLVRFSDTCGAEIPRWIRKKLEGYSDDSASIQAFGLDVVTDLCERLLKAGAPGLHFYTLNSANLTSIIWQRLNLKEYVQ</sequence>
<comment type="pathway">
    <text evidence="2 12">One-carbon metabolism; tetrahydrofolate interconversion.</text>
</comment>